<sequence>MSLASHDVLSRPLGLRDEAPGRTACWRTALRRATILAATTAVAGLALFVALTDDPLGGEPFAVATIERRAPEPAAPAAAAVSPDRSAGEVEQVSGVAVMRPDGTGAPDSRVIRVPDPEPVRLSPAPDPRVSERGRYGTLPRIGPDGSRALDVYARPEASSLPGGAAPAGRIALLVTGLGIGQAATRDALALPPAVTLAFAPYGTEIARLAARAREAGHEVMVQAPMEPFDYPDNDPGPQTLLAGAKPADNVDRLGFVLGRVPGAVGVVNFMGARFTGEAAALEPVLREIGGRGLGFLDDGSSPRSLALDVARKARVPAAAAEIVVDAVPRSDAIDRELARLEEAARRKGVVVATATALPLTLDRVARWARGLESRGLLLVPVSRALRNGR</sequence>
<dbReference type="GO" id="GO:0005975">
    <property type="term" value="P:carbohydrate metabolic process"/>
    <property type="evidence" value="ECO:0007669"/>
    <property type="project" value="InterPro"/>
</dbReference>
<keyword evidence="3" id="KW-1185">Reference proteome</keyword>
<proteinExistence type="predicted"/>
<dbReference type="EMBL" id="SACP01000007">
    <property type="protein sequence ID" value="RVU19059.1"/>
    <property type="molecule type" value="Genomic_DNA"/>
</dbReference>
<dbReference type="Proteomes" id="UP000286997">
    <property type="component" value="Unassembled WGS sequence"/>
</dbReference>
<reference evidence="2 3" key="1">
    <citation type="submission" date="2019-01" db="EMBL/GenBank/DDBJ databases">
        <authorList>
            <person name="Chen W.-M."/>
        </authorList>
    </citation>
    <scope>NUCLEOTIDE SEQUENCE [LARGE SCALE GENOMIC DNA]</scope>
    <source>
        <strain evidence="2 3">TER-1</strain>
    </source>
</reference>
<dbReference type="PANTHER" id="PTHR30105:SF2">
    <property type="entry name" value="DIVERGENT POLYSACCHARIDE DEACETYLASE SUPERFAMILY"/>
    <property type="match status" value="1"/>
</dbReference>
<protein>
    <submittedName>
        <fullName evidence="2">Divergent polysaccharide deacetylase family protein</fullName>
    </submittedName>
</protein>
<dbReference type="RefSeq" id="WP_127728496.1">
    <property type="nucleotide sequence ID" value="NZ_SACP01000007.1"/>
</dbReference>
<accession>A0A437P9V8</accession>
<dbReference type="OrthoDB" id="9784811at2"/>
<dbReference type="InterPro" id="IPR011330">
    <property type="entry name" value="Glyco_hydro/deAcase_b/a-brl"/>
</dbReference>
<dbReference type="PANTHER" id="PTHR30105">
    <property type="entry name" value="UNCHARACTERIZED YIBQ-RELATED"/>
    <property type="match status" value="1"/>
</dbReference>
<dbReference type="SUPFAM" id="SSF88713">
    <property type="entry name" value="Glycoside hydrolase/deacetylase"/>
    <property type="match status" value="1"/>
</dbReference>
<dbReference type="CDD" id="cd10936">
    <property type="entry name" value="CE4_DAC2"/>
    <property type="match status" value="1"/>
</dbReference>
<organism evidence="2 3">
    <name type="scientific">Methylobacterium oryzihabitans</name>
    <dbReference type="NCBI Taxonomy" id="2499852"/>
    <lineage>
        <taxon>Bacteria</taxon>
        <taxon>Pseudomonadati</taxon>
        <taxon>Pseudomonadota</taxon>
        <taxon>Alphaproteobacteria</taxon>
        <taxon>Hyphomicrobiales</taxon>
        <taxon>Methylobacteriaceae</taxon>
        <taxon>Methylobacterium</taxon>
    </lineage>
</organism>
<evidence type="ECO:0000313" key="2">
    <source>
        <dbReference type="EMBL" id="RVU19059.1"/>
    </source>
</evidence>
<comment type="caution">
    <text evidence="2">The sequence shown here is derived from an EMBL/GenBank/DDBJ whole genome shotgun (WGS) entry which is preliminary data.</text>
</comment>
<dbReference type="AlphaFoldDB" id="A0A437P9V8"/>
<dbReference type="Pfam" id="PF04748">
    <property type="entry name" value="Polysacc_deac_2"/>
    <property type="match status" value="1"/>
</dbReference>
<evidence type="ECO:0000256" key="1">
    <source>
        <dbReference type="SAM" id="MobiDB-lite"/>
    </source>
</evidence>
<feature type="region of interest" description="Disordered" evidence="1">
    <location>
        <begin position="99"/>
        <end position="142"/>
    </location>
</feature>
<gene>
    <name evidence="2" type="ORF">EOE48_09170</name>
</gene>
<dbReference type="InterPro" id="IPR006837">
    <property type="entry name" value="Divergent_DAC"/>
</dbReference>
<evidence type="ECO:0000313" key="3">
    <source>
        <dbReference type="Proteomes" id="UP000286997"/>
    </source>
</evidence>
<name>A0A437P9V8_9HYPH</name>
<feature type="compositionally biased region" description="Basic and acidic residues" evidence="1">
    <location>
        <begin position="110"/>
        <end position="119"/>
    </location>
</feature>
<dbReference type="Gene3D" id="3.20.20.370">
    <property type="entry name" value="Glycoside hydrolase/deacetylase"/>
    <property type="match status" value="1"/>
</dbReference>